<evidence type="ECO:0000313" key="3">
    <source>
        <dbReference type="EMBL" id="ANO58248.1"/>
    </source>
</evidence>
<organism evidence="3">
    <name type="scientific">uncultured Planctomycetota bacterium</name>
    <dbReference type="NCBI Taxonomy" id="120965"/>
    <lineage>
        <taxon>Bacteria</taxon>
        <taxon>Pseudomonadati</taxon>
        <taxon>Planctomycetota</taxon>
        <taxon>environmental samples</taxon>
    </lineage>
</organism>
<keyword evidence="2" id="KW-0472">Membrane</keyword>
<keyword evidence="2" id="KW-0812">Transmembrane</keyword>
<reference evidence="3" key="1">
    <citation type="submission" date="2015-11" db="EMBL/GenBank/DDBJ databases">
        <title>Genomes of Abundant and Widespread Viruses from the Deep Ocean.</title>
        <authorList>
            <person name="Mizuno C.M."/>
            <person name="Ghai R."/>
            <person name="Saghai A."/>
            <person name="Lopez-Garcia P."/>
            <person name="Rodriguez-Valera F."/>
        </authorList>
    </citation>
    <scope>NUCLEOTIDE SEQUENCE</scope>
</reference>
<keyword evidence="2" id="KW-1133">Transmembrane helix</keyword>
<name>A0A1B0Z225_9BACT</name>
<dbReference type="EMBL" id="KT997803">
    <property type="protein sequence ID" value="ANO58248.1"/>
    <property type="molecule type" value="Genomic_DNA"/>
</dbReference>
<protein>
    <submittedName>
        <fullName evidence="3">Uncharacterized protein</fullName>
    </submittedName>
</protein>
<dbReference type="AlphaFoldDB" id="A0A1B0Z225"/>
<sequence length="179" mass="19630">MVRSIRRCLGAVIMLGPLMAMLAMINYGVPQMAPRVELPEWLGGDGVTALRTDVATTAGKDTTALRSADDDETLPSMRPLSATSRRTRSGKPRVVSRPSEISWKHLRVALSAHGIEQFQIQPGSRAGEVHFSCVQPVPGRNRVVRRFEAEAADPIRAARDVLKQIEQLNGGLNQVVRVR</sequence>
<proteinExistence type="predicted"/>
<accession>A0A1B0Z225</accession>
<evidence type="ECO:0000256" key="2">
    <source>
        <dbReference type="SAM" id="Phobius"/>
    </source>
</evidence>
<evidence type="ECO:0000256" key="1">
    <source>
        <dbReference type="SAM" id="MobiDB-lite"/>
    </source>
</evidence>
<feature type="transmembrane region" description="Helical" evidence="2">
    <location>
        <begin position="9"/>
        <end position="29"/>
    </location>
</feature>
<feature type="region of interest" description="Disordered" evidence="1">
    <location>
        <begin position="68"/>
        <end position="95"/>
    </location>
</feature>